<dbReference type="AlphaFoldDB" id="A0A2T9YVG1"/>
<name>A0A2T9YVG1_9FUNG</name>
<reference evidence="1 2" key="1">
    <citation type="journal article" date="2018" name="MBio">
        <title>Comparative Genomics Reveals the Core Gene Toolbox for the Fungus-Insect Symbiosis.</title>
        <authorList>
            <person name="Wang Y."/>
            <person name="Stata M."/>
            <person name="Wang W."/>
            <person name="Stajich J.E."/>
            <person name="White M.M."/>
            <person name="Moncalvo J.M."/>
        </authorList>
    </citation>
    <scope>NUCLEOTIDE SEQUENCE [LARGE SCALE GENOMIC DNA]</scope>
    <source>
        <strain evidence="1 2">SWE-8-4</strain>
    </source>
</reference>
<gene>
    <name evidence="1" type="ORF">BB561_001249</name>
</gene>
<dbReference type="Gene3D" id="2.40.70.10">
    <property type="entry name" value="Acid Proteases"/>
    <property type="match status" value="1"/>
</dbReference>
<evidence type="ECO:0000313" key="1">
    <source>
        <dbReference type="EMBL" id="PVU96333.1"/>
    </source>
</evidence>
<dbReference type="Proteomes" id="UP000245383">
    <property type="component" value="Unassembled WGS sequence"/>
</dbReference>
<dbReference type="EMBL" id="MBFR01000035">
    <property type="protein sequence ID" value="PVU96333.1"/>
    <property type="molecule type" value="Genomic_DNA"/>
</dbReference>
<organism evidence="1 2">
    <name type="scientific">Smittium simulii</name>
    <dbReference type="NCBI Taxonomy" id="133385"/>
    <lineage>
        <taxon>Eukaryota</taxon>
        <taxon>Fungi</taxon>
        <taxon>Fungi incertae sedis</taxon>
        <taxon>Zoopagomycota</taxon>
        <taxon>Kickxellomycotina</taxon>
        <taxon>Harpellomycetes</taxon>
        <taxon>Harpellales</taxon>
        <taxon>Legeriomycetaceae</taxon>
        <taxon>Smittium</taxon>
    </lineage>
</organism>
<sequence>MEKAPTIDQQPQKTVLLIISELEIFREMHKKMLPIGISNSTSGKIQGLKSSVRLQIKAHYPTDINTAVKLAETFDNHYPSSSQRPEKKVKSKENITNVEIGGSDVLALIDSGALTEIISKELVKLLELKTTNLLKIDFTPINIDFINKEHRWLICHKKLLEFQKEQQETCLIEILEIDCPLDQQSIEFKGAPEELQPALKEYKSLFKNKVIMFLTMRDKQVGIDVEKNIPINCTAYKMSLKELKKLKSSLKELSTDD</sequence>
<keyword evidence="2" id="KW-1185">Reference proteome</keyword>
<protein>
    <submittedName>
        <fullName evidence="1">Uncharacterized protein</fullName>
    </submittedName>
</protein>
<evidence type="ECO:0000313" key="2">
    <source>
        <dbReference type="Proteomes" id="UP000245383"/>
    </source>
</evidence>
<accession>A0A2T9YVG1</accession>
<dbReference type="InterPro" id="IPR021109">
    <property type="entry name" value="Peptidase_aspartic_dom_sf"/>
</dbReference>
<proteinExistence type="predicted"/>
<comment type="caution">
    <text evidence="1">The sequence shown here is derived from an EMBL/GenBank/DDBJ whole genome shotgun (WGS) entry which is preliminary data.</text>
</comment>